<evidence type="ECO:0000256" key="1">
    <source>
        <dbReference type="SAM" id="Phobius"/>
    </source>
</evidence>
<dbReference type="CDD" id="cd00096">
    <property type="entry name" value="Ig"/>
    <property type="match status" value="1"/>
</dbReference>
<feature type="domain" description="Ig-like" evidence="3">
    <location>
        <begin position="128"/>
        <end position="196"/>
    </location>
</feature>
<name>A0A087XTV7_POEFO</name>
<keyword evidence="2" id="KW-0732">Signal</keyword>
<keyword evidence="1" id="KW-0812">Transmembrane</keyword>
<dbReference type="Proteomes" id="UP000028760">
    <property type="component" value="Unassembled WGS sequence"/>
</dbReference>
<evidence type="ECO:0000256" key="2">
    <source>
        <dbReference type="SAM" id="SignalP"/>
    </source>
</evidence>
<dbReference type="OMA" id="RDSHKSE"/>
<reference evidence="4" key="2">
    <citation type="submission" date="2025-08" db="UniProtKB">
        <authorList>
            <consortium name="Ensembl"/>
        </authorList>
    </citation>
    <scope>IDENTIFICATION</scope>
</reference>
<feature type="domain" description="Ig-like" evidence="3">
    <location>
        <begin position="400"/>
        <end position="483"/>
    </location>
</feature>
<dbReference type="PANTHER" id="PTHR46013">
    <property type="entry name" value="VASCULAR CELL ADHESION MOLECULE 1"/>
    <property type="match status" value="1"/>
</dbReference>
<dbReference type="InterPro" id="IPR003598">
    <property type="entry name" value="Ig_sub2"/>
</dbReference>
<feature type="signal peptide" evidence="2">
    <location>
        <begin position="1"/>
        <end position="23"/>
    </location>
</feature>
<feature type="chain" id="PRO_5001833512" description="Ig-like domain-containing protein" evidence="2">
    <location>
        <begin position="24"/>
        <end position="728"/>
    </location>
</feature>
<protein>
    <recommendedName>
        <fullName evidence="3">Ig-like domain-containing protein</fullName>
    </recommendedName>
</protein>
<organism evidence="4 5">
    <name type="scientific">Poecilia formosa</name>
    <name type="common">Amazon molly</name>
    <name type="synonym">Limia formosa</name>
    <dbReference type="NCBI Taxonomy" id="48698"/>
    <lineage>
        <taxon>Eukaryota</taxon>
        <taxon>Metazoa</taxon>
        <taxon>Chordata</taxon>
        <taxon>Craniata</taxon>
        <taxon>Vertebrata</taxon>
        <taxon>Euteleostomi</taxon>
        <taxon>Actinopterygii</taxon>
        <taxon>Neopterygii</taxon>
        <taxon>Teleostei</taxon>
        <taxon>Neoteleostei</taxon>
        <taxon>Acanthomorphata</taxon>
        <taxon>Ovalentaria</taxon>
        <taxon>Atherinomorphae</taxon>
        <taxon>Cyprinodontiformes</taxon>
        <taxon>Poeciliidae</taxon>
        <taxon>Poeciliinae</taxon>
        <taxon>Poecilia</taxon>
    </lineage>
</organism>
<dbReference type="GeneTree" id="ENSGT01010000222294"/>
<feature type="transmembrane region" description="Helical" evidence="1">
    <location>
        <begin position="666"/>
        <end position="687"/>
    </location>
</feature>
<accession>A0A087XTV7</accession>
<dbReference type="PANTHER" id="PTHR46013:SF4">
    <property type="entry name" value="B-CELL RECEPTOR CD22-RELATED"/>
    <property type="match status" value="1"/>
</dbReference>
<dbReference type="AlphaFoldDB" id="A0A087XTV7"/>
<evidence type="ECO:0000313" key="5">
    <source>
        <dbReference type="Proteomes" id="UP000028760"/>
    </source>
</evidence>
<dbReference type="EMBL" id="AYCK01017049">
    <property type="status" value="NOT_ANNOTATED_CDS"/>
    <property type="molecule type" value="Genomic_DNA"/>
</dbReference>
<evidence type="ECO:0000259" key="3">
    <source>
        <dbReference type="PROSITE" id="PS50835"/>
    </source>
</evidence>
<evidence type="ECO:0000313" key="4">
    <source>
        <dbReference type="Ensembl" id="ENSPFOP00000009210.2"/>
    </source>
</evidence>
<reference evidence="5" key="1">
    <citation type="submission" date="2013-10" db="EMBL/GenBank/DDBJ databases">
        <authorList>
            <person name="Schartl M."/>
            <person name="Warren W."/>
        </authorList>
    </citation>
    <scope>NUCLEOTIDE SEQUENCE [LARGE SCALE GENOMIC DNA]</scope>
    <source>
        <strain evidence="5">female</strain>
    </source>
</reference>
<keyword evidence="1" id="KW-1133">Transmembrane helix</keyword>
<dbReference type="eggNOG" id="KOG4475">
    <property type="taxonomic scope" value="Eukaryota"/>
</dbReference>
<dbReference type="Gene3D" id="2.60.40.10">
    <property type="entry name" value="Immunoglobulins"/>
    <property type="match status" value="5"/>
</dbReference>
<dbReference type="Ensembl" id="ENSPFOT00000009222.2">
    <property type="protein sequence ID" value="ENSPFOP00000009210.2"/>
    <property type="gene ID" value="ENSPFOG00000009234.2"/>
</dbReference>
<feature type="domain" description="Ig-like" evidence="3">
    <location>
        <begin position="579"/>
        <end position="657"/>
    </location>
</feature>
<dbReference type="InterPro" id="IPR007110">
    <property type="entry name" value="Ig-like_dom"/>
</dbReference>
<keyword evidence="1" id="KW-0472">Membrane</keyword>
<dbReference type="SMART" id="SM00409">
    <property type="entry name" value="IG"/>
    <property type="match status" value="5"/>
</dbReference>
<sequence length="728" mass="81065">MSLSAAASLFLLFLFCEVEQTYSSWGVTYGSQYICALKGSTVRMSCMYRHPSQEGNIKISVTQTFWFAKTDEGPVDVKTQEEYADRLEYSSSKKNCTLTIRDVKESDSAVYKFRFITSRSGGSYTGEPGVVLIVTDSDPNLTVRKKSSSWNSNLICSSSCVLPDHSTYVWYKNGKDMEIGTYVYNTWVDSDDTLSCALKGREDFPSPLFCVNNKRCNKVTYSHARICALKGSSVSFYSSFNSYYSSDFVILFWFSPGRSKEPEDLRQDPRYLGRVHVINTIPQSTLTIKNLTENDSAEYRFIFKTNRVTWGSDLHGTTLTVTDLQVEVTRTSTNQDPQYAELKCHSRCTPAGYHYYRWFRNGQDIGHSKSTYKVLINTTDRISCSVLSFKEHKAPEVYAPVLTSVSADPSDGIVEGNRVFLKCSSDANPPANYTWYKKTKMSAHPLHRKDSEFYLNPIQASDSGEYFCVAKNQLGESRSGNLNIDVKYAPKRADVSLSHAEIVEGDSVNLTCSSDGNPAPFNRWYKDNQMMLQGQGGVYQFTSVKSEDSGTYCCEVGNIYGQINSSTVLINVEYSPRLPSVSVNPPGDVAAGSSVNLTCSSAANPAATYAWYKEDSTSPAADGQTFTIVDIRGEHGGNYYCQARNSRGHHNSTLHLIVVSSSVSSAVVGSIMFLLLIGLFLSAFIIFRKKKAVRQIHQTREGPGDNEAKRLGVSLPSSTYFEQCFPLI</sequence>
<keyword evidence="5" id="KW-1185">Reference proteome</keyword>
<dbReference type="SUPFAM" id="SSF48726">
    <property type="entry name" value="Immunoglobulin"/>
    <property type="match status" value="6"/>
</dbReference>
<dbReference type="InterPro" id="IPR003599">
    <property type="entry name" value="Ig_sub"/>
</dbReference>
<proteinExistence type="predicted"/>
<reference evidence="4" key="3">
    <citation type="submission" date="2025-09" db="UniProtKB">
        <authorList>
            <consortium name="Ensembl"/>
        </authorList>
    </citation>
    <scope>IDENTIFICATION</scope>
</reference>
<dbReference type="InterPro" id="IPR013783">
    <property type="entry name" value="Ig-like_fold"/>
</dbReference>
<dbReference type="SMART" id="SM00408">
    <property type="entry name" value="IGc2"/>
    <property type="match status" value="3"/>
</dbReference>
<dbReference type="InterPro" id="IPR036179">
    <property type="entry name" value="Ig-like_dom_sf"/>
</dbReference>
<dbReference type="PROSITE" id="PS50835">
    <property type="entry name" value="IG_LIKE"/>
    <property type="match status" value="4"/>
</dbReference>
<dbReference type="STRING" id="48698.ENSPFOP00000009210"/>
<dbReference type="Pfam" id="PF13895">
    <property type="entry name" value="Ig_2"/>
    <property type="match status" value="3"/>
</dbReference>
<feature type="domain" description="Ig-like" evidence="3">
    <location>
        <begin position="490"/>
        <end position="575"/>
    </location>
</feature>